<comment type="caution">
    <text evidence="3">The sequence shown here is derived from an EMBL/GenBank/DDBJ whole genome shotgun (WGS) entry which is preliminary data.</text>
</comment>
<reference evidence="3" key="1">
    <citation type="journal article" date="2014" name="Int. J. Syst. Evol. Microbiol.">
        <title>Complete genome sequence of Corynebacterium casei LMG S-19264T (=DSM 44701T), isolated from a smear-ripened cheese.</title>
        <authorList>
            <consortium name="US DOE Joint Genome Institute (JGI-PGF)"/>
            <person name="Walter F."/>
            <person name="Albersmeier A."/>
            <person name="Kalinowski J."/>
            <person name="Ruckert C."/>
        </authorList>
    </citation>
    <scope>NUCLEOTIDE SEQUENCE</scope>
    <source>
        <strain evidence="3">JCM 3091</strain>
    </source>
</reference>
<gene>
    <name evidence="3" type="ORF">GCM10010124_33800</name>
</gene>
<dbReference type="EMBL" id="BMQC01000014">
    <property type="protein sequence ID" value="GGK38211.1"/>
    <property type="molecule type" value="Genomic_DNA"/>
</dbReference>
<keyword evidence="2" id="KW-1133">Transmembrane helix</keyword>
<feature type="region of interest" description="Disordered" evidence="1">
    <location>
        <begin position="1"/>
        <end position="45"/>
    </location>
</feature>
<feature type="compositionally biased region" description="Low complexity" evidence="1">
    <location>
        <begin position="7"/>
        <end position="26"/>
    </location>
</feature>
<dbReference type="Proteomes" id="UP000662200">
    <property type="component" value="Unassembled WGS sequence"/>
</dbReference>
<reference evidence="3" key="2">
    <citation type="submission" date="2020-09" db="EMBL/GenBank/DDBJ databases">
        <authorList>
            <person name="Sun Q."/>
            <person name="Ohkuma M."/>
        </authorList>
    </citation>
    <scope>NUCLEOTIDE SEQUENCE</scope>
    <source>
        <strain evidence="3">JCM 3091</strain>
    </source>
</reference>
<organism evidence="3 4">
    <name type="scientific">Pilimelia terevasa</name>
    <dbReference type="NCBI Taxonomy" id="53372"/>
    <lineage>
        <taxon>Bacteria</taxon>
        <taxon>Bacillati</taxon>
        <taxon>Actinomycetota</taxon>
        <taxon>Actinomycetes</taxon>
        <taxon>Micromonosporales</taxon>
        <taxon>Micromonosporaceae</taxon>
        <taxon>Pilimelia</taxon>
    </lineage>
</organism>
<keyword evidence="2" id="KW-0812">Transmembrane</keyword>
<sequence length="212" mass="21814">MAEGTRPAGDLPPAADPWAAAPTPGARGAFRVTGPAAAGATPPAGGAWNPPVPALPAYHPGRAVIGAATVQPPMQTTSEYPPELREHAERVLGPARPPRSVRRQQLRRGGGWSWFGGIFAFVCWGVWAISVRGGSIAVPALGLLTMVAVAAGVFGLARLLGAVVLERGLGRARSSAWGAHLAAGAFCVATGVAYLGQTTWFVEVLRFLRGLG</sequence>
<evidence type="ECO:0000256" key="2">
    <source>
        <dbReference type="SAM" id="Phobius"/>
    </source>
</evidence>
<proteinExistence type="predicted"/>
<keyword evidence="2" id="KW-0472">Membrane</keyword>
<evidence type="ECO:0000256" key="1">
    <source>
        <dbReference type="SAM" id="MobiDB-lite"/>
    </source>
</evidence>
<accession>A0A8J3BSZ8</accession>
<protein>
    <submittedName>
        <fullName evidence="3">Uncharacterized protein</fullName>
    </submittedName>
</protein>
<keyword evidence="4" id="KW-1185">Reference proteome</keyword>
<feature type="compositionally biased region" description="Low complexity" evidence="1">
    <location>
        <begin position="33"/>
        <end position="45"/>
    </location>
</feature>
<evidence type="ECO:0000313" key="4">
    <source>
        <dbReference type="Proteomes" id="UP000662200"/>
    </source>
</evidence>
<feature type="transmembrane region" description="Helical" evidence="2">
    <location>
        <begin position="177"/>
        <end position="196"/>
    </location>
</feature>
<evidence type="ECO:0000313" key="3">
    <source>
        <dbReference type="EMBL" id="GGK38211.1"/>
    </source>
</evidence>
<dbReference type="RefSeq" id="WP_189115319.1">
    <property type="nucleotide sequence ID" value="NZ_BMQC01000014.1"/>
</dbReference>
<feature type="transmembrane region" description="Helical" evidence="2">
    <location>
        <begin position="112"/>
        <end position="130"/>
    </location>
</feature>
<name>A0A8J3BSZ8_9ACTN</name>
<feature type="transmembrane region" description="Helical" evidence="2">
    <location>
        <begin position="136"/>
        <end position="165"/>
    </location>
</feature>
<dbReference type="AlphaFoldDB" id="A0A8J3BSZ8"/>